<dbReference type="CDD" id="cd09076">
    <property type="entry name" value="L1-EN"/>
    <property type="match status" value="1"/>
</dbReference>
<dbReference type="Proteomes" id="UP000324632">
    <property type="component" value="Chromosome 17"/>
</dbReference>
<keyword evidence="2" id="KW-0695">RNA-directed DNA polymerase</keyword>
<dbReference type="GO" id="GO:0003964">
    <property type="term" value="F:RNA-directed DNA polymerase activity"/>
    <property type="evidence" value="ECO:0007669"/>
    <property type="project" value="UniProtKB-KW"/>
</dbReference>
<dbReference type="SUPFAM" id="SSF56219">
    <property type="entry name" value="DNase I-like"/>
    <property type="match status" value="1"/>
</dbReference>
<organism evidence="2 3">
    <name type="scientific">Triplophysa tibetana</name>
    <dbReference type="NCBI Taxonomy" id="1572043"/>
    <lineage>
        <taxon>Eukaryota</taxon>
        <taxon>Metazoa</taxon>
        <taxon>Chordata</taxon>
        <taxon>Craniata</taxon>
        <taxon>Vertebrata</taxon>
        <taxon>Euteleostomi</taxon>
        <taxon>Actinopterygii</taxon>
        <taxon>Neopterygii</taxon>
        <taxon>Teleostei</taxon>
        <taxon>Ostariophysi</taxon>
        <taxon>Cypriniformes</taxon>
        <taxon>Nemacheilidae</taxon>
        <taxon>Triplophysa</taxon>
    </lineage>
</organism>
<gene>
    <name evidence="2" type="ORF">E1301_Tti003913</name>
</gene>
<evidence type="ECO:0000313" key="2">
    <source>
        <dbReference type="EMBL" id="KAA0709662.1"/>
    </source>
</evidence>
<keyword evidence="2" id="KW-0548">Nucleotidyltransferase</keyword>
<dbReference type="InterPro" id="IPR000477">
    <property type="entry name" value="RT_dom"/>
</dbReference>
<dbReference type="OrthoDB" id="8941539at2759"/>
<comment type="caution">
    <text evidence="2">The sequence shown here is derived from an EMBL/GenBank/DDBJ whole genome shotgun (WGS) entry which is preliminary data.</text>
</comment>
<dbReference type="PROSITE" id="PS50878">
    <property type="entry name" value="RT_POL"/>
    <property type="match status" value="1"/>
</dbReference>
<accession>A0A5A9NI62</accession>
<dbReference type="CDD" id="cd01650">
    <property type="entry name" value="RT_nLTR_like"/>
    <property type="match status" value="1"/>
</dbReference>
<evidence type="ECO:0000313" key="3">
    <source>
        <dbReference type="Proteomes" id="UP000324632"/>
    </source>
</evidence>
<protein>
    <submittedName>
        <fullName evidence="2">LINE-1 reverse transcriptase-like protein</fullName>
    </submittedName>
</protein>
<evidence type="ECO:0000259" key="1">
    <source>
        <dbReference type="PROSITE" id="PS50878"/>
    </source>
</evidence>
<dbReference type="Pfam" id="PF00078">
    <property type="entry name" value="RVT_1"/>
    <property type="match status" value="1"/>
</dbReference>
<keyword evidence="2" id="KW-0808">Transferase</keyword>
<keyword evidence="3" id="KW-1185">Reference proteome</keyword>
<dbReference type="PANTHER" id="PTHR31635">
    <property type="entry name" value="REVERSE TRANSCRIPTASE DOMAIN-CONTAINING PROTEIN-RELATED"/>
    <property type="match status" value="1"/>
</dbReference>
<dbReference type="SUPFAM" id="SSF56672">
    <property type="entry name" value="DNA/RNA polymerases"/>
    <property type="match status" value="1"/>
</dbReference>
<dbReference type="EMBL" id="SOYY01000017">
    <property type="protein sequence ID" value="KAA0709662.1"/>
    <property type="molecule type" value="Genomic_DNA"/>
</dbReference>
<reference evidence="2 3" key="1">
    <citation type="journal article" date="2019" name="Mol. Ecol. Resour.">
        <title>Chromosome-level genome assembly of Triplophysa tibetana, a fish adapted to the harsh high-altitude environment of the Tibetan Plateau.</title>
        <authorList>
            <person name="Yang X."/>
            <person name="Liu H."/>
            <person name="Ma Z."/>
            <person name="Zou Y."/>
            <person name="Zou M."/>
            <person name="Mao Y."/>
            <person name="Li X."/>
            <person name="Wang H."/>
            <person name="Chen T."/>
            <person name="Wang W."/>
            <person name="Yang R."/>
        </authorList>
    </citation>
    <scope>NUCLEOTIDE SEQUENCE [LARGE SCALE GENOMIC DNA]</scope>
    <source>
        <strain evidence="2">TTIB1903HZAU</strain>
        <tissue evidence="2">Muscle</tissue>
    </source>
</reference>
<dbReference type="InterPro" id="IPR043502">
    <property type="entry name" value="DNA/RNA_pol_sf"/>
</dbReference>
<feature type="domain" description="Reverse transcriptase" evidence="1">
    <location>
        <begin position="506"/>
        <end position="777"/>
    </location>
</feature>
<dbReference type="PANTHER" id="PTHR31635:SF196">
    <property type="entry name" value="REVERSE TRANSCRIPTASE DOMAIN-CONTAINING PROTEIN-RELATED"/>
    <property type="match status" value="1"/>
</dbReference>
<dbReference type="InterPro" id="IPR036691">
    <property type="entry name" value="Endo/exonu/phosph_ase_sf"/>
</dbReference>
<dbReference type="Pfam" id="PF03372">
    <property type="entry name" value="Exo_endo_phos"/>
    <property type="match status" value="1"/>
</dbReference>
<name>A0A5A9NI62_9TELE</name>
<sequence>MQQSRMSRQSGTGLKLVSWNCNGLNQPIKRSKVLHHLQQLGAHIVFLQETHLNSSSHIRLKGRWVSQVFNSSFNGKSRGVAILIHKSVPFVCSNVIADPNGRFVFVTGQLYSNSVILANVYGPNWDDDNFFQQLFAKLPDMSTHLLIMGGDFNCWLNPVLDRSSTRPRVPSKSSKTILSFMDEFSVSDPWRFLNPSGKMYSFFSHVHHSFSRIDYFLLDNRFLHSVQSCSYEAILISDHAPTTLELFIQERGRTCPPWRLNTRLLSNEDFVKFVSNQIDFFLTTNRTPGISASLLWETMKAYIRGEIISYSSYENKQRKKQLKELRVRISQLDDIYASSPSPNIYKDRLSLQAEFDVLSTKEVEELLFKAKYCYYESGDKATKLLAHQLRQASSSQQISQMNTPSGVTTDPNTINDQFKRFYCSLYTSEVGSDLSALDSFFDSLELVKVDANIAEQLEGPITIDELKRATFSMQSGKCPGPDGFPTEFYKTFCDRLAPVLIEMFNESLTLSKLPQTLNQASISLLLKKNKDPLSCSSYRPISLLSVDVKLLSKLLALRLESVLPLIISPDQTGFVQNRHGFFNLRRLLNVVYNPSTSMGPEAVISLDAEKAFDRVEWNYLFYALERFGFGQEFISWIKLLYSSPVASVRTNDTQSDYFPLHRSTRQGCPLSPLLFAVAIEPLAIALRSEPRIIGITRFGLEQKVSLYADDLLLYVSNLSVSVPAALDILSSFGQISGYKLNLDKSELFPLNQGAQNAALGFPFKIVPFGFKYLGIQIRDRFEDLFDYNFAPLLDQIRIDFQRWSLLPLSLVARVNSVKMNILPKLSYLFQSIPVCLPQSFFHKLDKSITEFIWNGKVPRLRKELLQRPRTLGGLALPNLRFYYWASILRVIQLWISLEGLPVSPAWLKMEMFSVKPASLTALTHAPLNFSPSPFCNNILVKSTFKIWKQIRRYFGLQTFSFLAPLPANPVFHPSLIDGAFSLWSDCGIKAFRDLYISGTFASFQQLSDKFHLPRQHFFRYLQVRSFIRNLSPNFPSLPEASLIDSFLTPLPTIKGAISRLYNLIYSLQLTPQHKIKFQWEEDLGEEISEELWDAILRRVHSSSICARHGLTQCKIIHRAHLTRVRLSKIYKDVDPMCIRCHQAPATHAHMFWSCPSLFNFWTQIFNSISVCIGVQFDPTACTALFGVLPPTLQLPKYKADFVAFISLLARRLILLRWKSPAPPSHSSWIRDILQFVKLEKVRCSIHGSLAKFNKTWDPFFAHVEGLIFTAIPE</sequence>
<dbReference type="AlphaFoldDB" id="A0A5A9NI62"/>
<proteinExistence type="predicted"/>
<dbReference type="InterPro" id="IPR005135">
    <property type="entry name" value="Endo/exonuclease/phosphatase"/>
</dbReference>
<dbReference type="Gene3D" id="3.60.10.10">
    <property type="entry name" value="Endonuclease/exonuclease/phosphatase"/>
    <property type="match status" value="1"/>
</dbReference>